<feature type="transmembrane region" description="Helical" evidence="1">
    <location>
        <begin position="79"/>
        <end position="99"/>
    </location>
</feature>
<dbReference type="RefSeq" id="WP_181750987.1">
    <property type="nucleotide sequence ID" value="NZ_JACEIQ010000003.1"/>
</dbReference>
<evidence type="ECO:0000313" key="2">
    <source>
        <dbReference type="EMBL" id="MBA4493750.1"/>
    </source>
</evidence>
<protein>
    <submittedName>
        <fullName evidence="2">Uncharacterized protein</fullName>
    </submittedName>
</protein>
<name>A0A7W1WPN1_9BACL</name>
<organism evidence="2 3">
    <name type="scientific">Paenactinomyces guangxiensis</name>
    <dbReference type="NCBI Taxonomy" id="1490290"/>
    <lineage>
        <taxon>Bacteria</taxon>
        <taxon>Bacillati</taxon>
        <taxon>Bacillota</taxon>
        <taxon>Bacilli</taxon>
        <taxon>Bacillales</taxon>
        <taxon>Thermoactinomycetaceae</taxon>
        <taxon>Paenactinomyces</taxon>
    </lineage>
</organism>
<keyword evidence="3" id="KW-1185">Reference proteome</keyword>
<keyword evidence="1" id="KW-1133">Transmembrane helix</keyword>
<evidence type="ECO:0000256" key="1">
    <source>
        <dbReference type="SAM" id="Phobius"/>
    </source>
</evidence>
<feature type="transmembrane region" description="Helical" evidence="1">
    <location>
        <begin position="12"/>
        <end position="33"/>
    </location>
</feature>
<reference evidence="2 3" key="1">
    <citation type="submission" date="2020-07" db="EMBL/GenBank/DDBJ databases">
        <authorList>
            <person name="Feng H."/>
        </authorList>
    </citation>
    <scope>NUCLEOTIDE SEQUENCE [LARGE SCALE GENOMIC DNA]</scope>
    <source>
        <strain evidence="3">s-10</strain>
    </source>
</reference>
<dbReference type="AlphaFoldDB" id="A0A7W1WPN1"/>
<gene>
    <name evidence="2" type="ORF">H1191_05465</name>
</gene>
<dbReference type="Proteomes" id="UP000535491">
    <property type="component" value="Unassembled WGS sequence"/>
</dbReference>
<evidence type="ECO:0000313" key="3">
    <source>
        <dbReference type="Proteomes" id="UP000535491"/>
    </source>
</evidence>
<accession>A0A7W1WPN1</accession>
<feature type="transmembrane region" description="Helical" evidence="1">
    <location>
        <begin position="53"/>
        <end position="72"/>
    </location>
</feature>
<comment type="caution">
    <text evidence="2">The sequence shown here is derived from an EMBL/GenBank/DDBJ whole genome shotgun (WGS) entry which is preliminary data.</text>
</comment>
<keyword evidence="1" id="KW-0472">Membrane</keyword>
<keyword evidence="1" id="KW-0812">Transmembrane</keyword>
<sequence>MDKSRSTLKLSIVILLVVFSIFFMFFSFVANIYKYEWAHDPQLAKIADPDALASAKIYAILSMIAILLAYILNRKSKVLLTVFIAFTALNLFRIIQLYLL</sequence>
<dbReference type="EMBL" id="JACEIQ010000003">
    <property type="protein sequence ID" value="MBA4493750.1"/>
    <property type="molecule type" value="Genomic_DNA"/>
</dbReference>
<proteinExistence type="predicted"/>